<gene>
    <name evidence="1" type="ORF">SAMN05444405_11258</name>
</gene>
<evidence type="ECO:0000313" key="2">
    <source>
        <dbReference type="Proteomes" id="UP000184509"/>
    </source>
</evidence>
<protein>
    <submittedName>
        <fullName evidence="1">TIGR02687 family protein</fullName>
    </submittedName>
</protein>
<keyword evidence="2" id="KW-1185">Reference proteome</keyword>
<dbReference type="STRING" id="1297750.SAMN05444405_11258"/>
<dbReference type="EMBL" id="FQTV01000012">
    <property type="protein sequence ID" value="SHF69756.1"/>
    <property type="molecule type" value="Genomic_DNA"/>
</dbReference>
<dbReference type="InterPro" id="IPR014060">
    <property type="entry name" value="PglZ"/>
</dbReference>
<dbReference type="AlphaFoldDB" id="A0A1M5DS50"/>
<name>A0A1M5DS50_9BACE</name>
<dbReference type="OrthoDB" id="9769734at2"/>
<sequence length="835" mass="97069">MSELFTINNKLQAALEKIFQQHRIVFWYDDKAEMSELFENIQIPGIEKIIITNNEFTLKHKLLIEQPKQGFLLYQASAKPAENENWLLDLLLSNYEFHTEASSLFLQELDLPQEFKGLIQSHEEFFTNQKRVSDFKAVLEKTDRESLIRLKMICTLCACEPEWEKVLYALFTEIQKEKQDKYKAIEKFKLTDFLWQTIDKKYSYKSDKPTIKDFLINLIQDNLKRTINSGNPVLNKDAYLFVNRWKENTKANSLFSEWSKTLEKQLNIESIIIKTDIDQLIECDAFSIIDKKIIISIRDGIINNTLNNVTIQNWIDIRKVKYFYKEYEQIYWALSYASLLLDEIRKADMAVLSPEDGFQKYSNQLFNIDRLYRKYIVKSNQAEHLDLLKELTVQIEKAYGNSFLLKLSDNWQKHIDKMKSWKINKVNSQREFYTHWIAPYAKSEKRIFVIISDAFRFESAAELREIILQEDRYTANLNAILGCLPSYTQLGMASLLPHTALTYNDKTGTVFADGISSQGTPNRTKILQKEYVGSIAITTEEFLKMRSIEGRDFIKPYNVIYIYSNIIDKTGDDKTSENKVFEATEDEFNNFLKLIKHIANMNGSNIIITSDHGYIYQQNRLDETDFTDFFPVGEVYKSSRRFVIGKNLQTNDSVKKWIGSEVGLKDDTEVLIPKSINRMRISGAGSRFVHGGSSLQEIVVPVLEINKARKSDIEQVDIDIISGSSNITSNTFAVSFYQKQPIAGKVLPRQIRTAFYTGSDKLISDIITLSFNSLETDALAREKRQTFLLNAQASQYNGQDVYLKMEEQIEGTNQYKLYKSYTFRMMIAFSSEFDF</sequence>
<accession>A0A1M5DS50</accession>
<dbReference type="NCBIfam" id="TIGR02687">
    <property type="entry name" value="BREX-1 system phosphatase PglZ type A"/>
    <property type="match status" value="1"/>
</dbReference>
<evidence type="ECO:0000313" key="1">
    <source>
        <dbReference type="EMBL" id="SHF69756.1"/>
    </source>
</evidence>
<dbReference type="Proteomes" id="UP000184509">
    <property type="component" value="Unassembled WGS sequence"/>
</dbReference>
<dbReference type="RefSeq" id="WP_083547685.1">
    <property type="nucleotide sequence ID" value="NZ_FQTV01000012.1"/>
</dbReference>
<organism evidence="1 2">
    <name type="scientific">Bacteroides luti</name>
    <dbReference type="NCBI Taxonomy" id="1297750"/>
    <lineage>
        <taxon>Bacteria</taxon>
        <taxon>Pseudomonadati</taxon>
        <taxon>Bacteroidota</taxon>
        <taxon>Bacteroidia</taxon>
        <taxon>Bacteroidales</taxon>
        <taxon>Bacteroidaceae</taxon>
        <taxon>Bacteroides</taxon>
    </lineage>
</organism>
<proteinExistence type="predicted"/>
<reference evidence="1 2" key="1">
    <citation type="submission" date="2016-11" db="EMBL/GenBank/DDBJ databases">
        <authorList>
            <person name="Jaros S."/>
            <person name="Januszkiewicz K."/>
            <person name="Wedrychowicz H."/>
        </authorList>
    </citation>
    <scope>NUCLEOTIDE SEQUENCE [LARGE SCALE GENOMIC DNA]</scope>
    <source>
        <strain evidence="1 2">DSM 26991</strain>
    </source>
</reference>
<dbReference type="Pfam" id="PF08665">
    <property type="entry name" value="PglZ"/>
    <property type="match status" value="1"/>
</dbReference>